<evidence type="ECO:0000313" key="12">
    <source>
        <dbReference type="Proteomes" id="UP000199586"/>
    </source>
</evidence>
<name>A0A1I5U605_9SPHN</name>
<dbReference type="NCBIfam" id="TIGR03915">
    <property type="entry name" value="SAM_7_link_chp"/>
    <property type="match status" value="1"/>
</dbReference>
<dbReference type="GO" id="GO:0046872">
    <property type="term" value="F:metal ion binding"/>
    <property type="evidence" value="ECO:0007669"/>
    <property type="project" value="UniProtKB-KW"/>
</dbReference>
<dbReference type="NCBIfam" id="TIGR00758">
    <property type="entry name" value="UDG_fam4"/>
    <property type="match status" value="1"/>
</dbReference>
<dbReference type="EMBL" id="FOXP01000010">
    <property type="protein sequence ID" value="SFP90713.1"/>
    <property type="molecule type" value="Genomic_DNA"/>
</dbReference>
<keyword evidence="5" id="KW-0227">DNA damage</keyword>
<dbReference type="NCBIfam" id="TIGR03914">
    <property type="entry name" value="UDG_fam_dom"/>
    <property type="match status" value="1"/>
</dbReference>
<dbReference type="InterPro" id="IPR005122">
    <property type="entry name" value="Uracil-DNA_glycosylase-like"/>
</dbReference>
<evidence type="ECO:0000256" key="4">
    <source>
        <dbReference type="ARBA" id="ARBA00022723"/>
    </source>
</evidence>
<evidence type="ECO:0000256" key="1">
    <source>
        <dbReference type="ARBA" id="ARBA00006521"/>
    </source>
</evidence>
<dbReference type="Pfam" id="PF13566">
    <property type="entry name" value="DUF4130"/>
    <property type="match status" value="1"/>
</dbReference>
<evidence type="ECO:0000256" key="2">
    <source>
        <dbReference type="ARBA" id="ARBA00019403"/>
    </source>
</evidence>
<accession>A0A1I5U605</accession>
<dbReference type="RefSeq" id="WP_093334106.1">
    <property type="nucleotide sequence ID" value="NZ_FOXP01000010.1"/>
</dbReference>
<dbReference type="SMART" id="SM00986">
    <property type="entry name" value="UDG"/>
    <property type="match status" value="1"/>
</dbReference>
<dbReference type="PANTHER" id="PTHR33693:SF9">
    <property type="entry name" value="TYPE-4 URACIL-DNA GLYCOSYLASE"/>
    <property type="match status" value="1"/>
</dbReference>
<dbReference type="Pfam" id="PF03167">
    <property type="entry name" value="UDG"/>
    <property type="match status" value="1"/>
</dbReference>
<dbReference type="OrthoDB" id="5290748at2"/>
<dbReference type="InterPro" id="IPR036895">
    <property type="entry name" value="Uracil-DNA_glycosylase-like_sf"/>
</dbReference>
<dbReference type="SUPFAM" id="SSF52141">
    <property type="entry name" value="Uracil-DNA glycosylase-like"/>
    <property type="match status" value="1"/>
</dbReference>
<evidence type="ECO:0000256" key="3">
    <source>
        <dbReference type="ARBA" id="ARBA00022485"/>
    </source>
</evidence>
<dbReference type="InterPro" id="IPR005273">
    <property type="entry name" value="Ura-DNA_glyco_family4"/>
</dbReference>
<evidence type="ECO:0000313" key="11">
    <source>
        <dbReference type="EMBL" id="SFP90713.1"/>
    </source>
</evidence>
<keyword evidence="8" id="KW-0411">Iron-sulfur</keyword>
<dbReference type="CDD" id="cd10030">
    <property type="entry name" value="UDG-F4_TTUDGA_SPO1dp_like"/>
    <property type="match status" value="1"/>
</dbReference>
<evidence type="ECO:0000256" key="9">
    <source>
        <dbReference type="ARBA" id="ARBA00023204"/>
    </source>
</evidence>
<organism evidence="11 12">
    <name type="scientific">Sphingomonas rubra</name>
    <dbReference type="NCBI Taxonomy" id="634430"/>
    <lineage>
        <taxon>Bacteria</taxon>
        <taxon>Pseudomonadati</taxon>
        <taxon>Pseudomonadota</taxon>
        <taxon>Alphaproteobacteria</taxon>
        <taxon>Sphingomonadales</taxon>
        <taxon>Sphingomonadaceae</taxon>
        <taxon>Sphingomonas</taxon>
    </lineage>
</organism>
<feature type="domain" description="Uracil-DNA glycosylase-like" evidence="10">
    <location>
        <begin position="299"/>
        <end position="459"/>
    </location>
</feature>
<dbReference type="InterPro" id="IPR023875">
    <property type="entry name" value="DNA_repair_put"/>
</dbReference>
<keyword evidence="4" id="KW-0479">Metal-binding</keyword>
<dbReference type="SMART" id="SM00987">
    <property type="entry name" value="UreE_C"/>
    <property type="match status" value="1"/>
</dbReference>
<dbReference type="PANTHER" id="PTHR33693">
    <property type="entry name" value="TYPE-5 URACIL-DNA GLYCOSYLASE"/>
    <property type="match status" value="1"/>
</dbReference>
<reference evidence="11 12" key="1">
    <citation type="submission" date="2016-10" db="EMBL/GenBank/DDBJ databases">
        <authorList>
            <person name="de Groot N.N."/>
        </authorList>
    </citation>
    <scope>NUCLEOTIDE SEQUENCE [LARGE SCALE GENOMIC DNA]</scope>
    <source>
        <strain evidence="11 12">CGMCC 1.9113</strain>
    </source>
</reference>
<sequence>MRVVTLSAPDDFDAWRDAARGLAADGTPSDDVVWQVGDVPTDLFAGEAESRAAPAPSPGFAVPRAFLDLARNVVLASDPERFALLYTALTRLRREPKLMEDQADPLIRRVERIAKDVRRDIHKMRAFLRFREAADADGPRYVAWFEPDHHIVRANAAFFVNRFASMRWSILTPEVSIHWNGTALSEGPGAARTDAPDGDPTEEVWKTYYANIFNPARVKVGAMLKEMPRKYWKNMPETALVPQLLADAQAREATMIETAQAKDHAGIGGNSLAAWEALRDEAAGCTRCPLYKPATQTVFGEGPVDAALMFVGEQPGDQEDLAGRPFVGPAGQVFNRALGEAGVDRTRVYVTNAVKHFKYEQRGKRRVHSSPGAGEIKACHWWIDQERMLIRPQVTVALGATAARSLFGKPMTISRERGRVLELPGGGAAWITVHPSYLLRLPDEAKKAEEYARFVEDLRTAHASLG</sequence>
<dbReference type="Gene3D" id="3.40.470.10">
    <property type="entry name" value="Uracil-DNA glycosylase-like domain"/>
    <property type="match status" value="1"/>
</dbReference>
<dbReference type="GO" id="GO:0006281">
    <property type="term" value="P:DNA repair"/>
    <property type="evidence" value="ECO:0007669"/>
    <property type="project" value="UniProtKB-KW"/>
</dbReference>
<evidence type="ECO:0000256" key="5">
    <source>
        <dbReference type="ARBA" id="ARBA00022763"/>
    </source>
</evidence>
<dbReference type="Proteomes" id="UP000199586">
    <property type="component" value="Unassembled WGS sequence"/>
</dbReference>
<evidence type="ECO:0000256" key="7">
    <source>
        <dbReference type="ARBA" id="ARBA00023004"/>
    </source>
</evidence>
<dbReference type="STRING" id="634430.SAMN04488241_110149"/>
<dbReference type="GO" id="GO:0097506">
    <property type="term" value="F:deaminated base DNA N-glycosylase activity"/>
    <property type="evidence" value="ECO:0007669"/>
    <property type="project" value="UniProtKB-ARBA"/>
</dbReference>
<keyword evidence="12" id="KW-1185">Reference proteome</keyword>
<gene>
    <name evidence="11" type="ORF">SAMN04488241_110149</name>
</gene>
<keyword evidence="9" id="KW-0234">DNA repair</keyword>
<dbReference type="InterPro" id="IPR051536">
    <property type="entry name" value="UDG_Type-4/5"/>
</dbReference>
<proteinExistence type="inferred from homology"/>
<protein>
    <recommendedName>
        <fullName evidence="2">Type-4 uracil-DNA glycosylase</fullName>
    </recommendedName>
</protein>
<dbReference type="GO" id="GO:0051539">
    <property type="term" value="F:4 iron, 4 sulfur cluster binding"/>
    <property type="evidence" value="ECO:0007669"/>
    <property type="project" value="UniProtKB-KW"/>
</dbReference>
<keyword evidence="7" id="KW-0408">Iron</keyword>
<dbReference type="AlphaFoldDB" id="A0A1I5U605"/>
<evidence type="ECO:0000256" key="6">
    <source>
        <dbReference type="ARBA" id="ARBA00022801"/>
    </source>
</evidence>
<keyword evidence="3" id="KW-0004">4Fe-4S</keyword>
<evidence type="ECO:0000256" key="8">
    <source>
        <dbReference type="ARBA" id="ARBA00023014"/>
    </source>
</evidence>
<evidence type="ECO:0000259" key="10">
    <source>
        <dbReference type="SMART" id="SM00986"/>
    </source>
</evidence>
<keyword evidence="6" id="KW-0378">Hydrolase</keyword>
<comment type="similarity">
    <text evidence="1">Belongs to the uracil-DNA glycosylase (UDG) superfamily. Type 4 (UDGa) family.</text>
</comment>
<dbReference type="InterPro" id="IPR025404">
    <property type="entry name" value="DUF4130"/>
</dbReference>